<dbReference type="AlphaFoldDB" id="A0A173U8S0"/>
<sequence length="445" mass="50975">MKKNIIFGLIIVSFVLAGCKQEAKDAKEASTEVLKELSGGQEAVTETPGQNMQSLKQRVIEDQTFEIQLDDWGMVTFTSVAPEDNSNKPEFLLMKNDKIMYEFPEITAAISDSFGQVSGVKFSDVNMDGKKDILLLLQYSNDGDSWNMPVIFLQENPDNMMYLDYPNLESYKVEAKTENGNPFYRDTFLEEFLSEQHLTEKLSDMEGVWTDYVKYVDSISGATKDIQKQIEIFAQNRDKWAVDIDFANEQYKFTLADLDMDGQVELLVSHCGGTGIFSYTSFYKVDKDGKLKELDTTFSEYESQPDLMDQISDESDVMVYSNIINGKGYYNYIVYDLMKESPSSYVYRVSSLAIVDDVVTETKLAIEYETYEGPDYEATISYEDYNGTELTEDEYRTYAARYYEAQQASEHRAHFKWIDVSDIVDVSDSEAAQILMESYDAYSFH</sequence>
<proteinExistence type="predicted"/>
<gene>
    <name evidence="1" type="ORF">ERS852444_01896</name>
</gene>
<dbReference type="EMBL" id="CYXX01000013">
    <property type="protein sequence ID" value="CUN10545.1"/>
    <property type="molecule type" value="Genomic_DNA"/>
</dbReference>
<evidence type="ECO:0000313" key="1">
    <source>
        <dbReference type="EMBL" id="CUN10545.1"/>
    </source>
</evidence>
<name>A0A173U8S0_9FIRM</name>
<evidence type="ECO:0000313" key="2">
    <source>
        <dbReference type="Proteomes" id="UP000095453"/>
    </source>
</evidence>
<accession>A0A173U8S0</accession>
<dbReference type="Proteomes" id="UP000095453">
    <property type="component" value="Unassembled WGS sequence"/>
</dbReference>
<organism evidence="1 2">
    <name type="scientific">Roseburia inulinivorans</name>
    <dbReference type="NCBI Taxonomy" id="360807"/>
    <lineage>
        <taxon>Bacteria</taxon>
        <taxon>Bacillati</taxon>
        <taxon>Bacillota</taxon>
        <taxon>Clostridia</taxon>
        <taxon>Lachnospirales</taxon>
        <taxon>Lachnospiraceae</taxon>
        <taxon>Roseburia</taxon>
    </lineage>
</organism>
<reference evidence="1 2" key="1">
    <citation type="submission" date="2015-09" db="EMBL/GenBank/DDBJ databases">
        <authorList>
            <consortium name="Pathogen Informatics"/>
        </authorList>
    </citation>
    <scope>NUCLEOTIDE SEQUENCE [LARGE SCALE GENOMIC DNA]</scope>
    <source>
        <strain evidence="1 2">2789STDY5608887</strain>
    </source>
</reference>
<protein>
    <submittedName>
        <fullName evidence="1">Uncharacterized protein</fullName>
    </submittedName>
</protein>
<dbReference type="RefSeq" id="WP_055169371.1">
    <property type="nucleotide sequence ID" value="NZ_CYXX01000013.1"/>
</dbReference>
<dbReference type="PROSITE" id="PS51257">
    <property type="entry name" value="PROKAR_LIPOPROTEIN"/>
    <property type="match status" value="1"/>
</dbReference>